<reference evidence="11" key="1">
    <citation type="journal article" date="2019" name="Int. J. Syst. Evol. Microbiol.">
        <title>The Global Catalogue of Microorganisms (GCM) 10K type strain sequencing project: providing services to taxonomists for standard genome sequencing and annotation.</title>
        <authorList>
            <consortium name="The Broad Institute Genomics Platform"/>
            <consortium name="The Broad Institute Genome Sequencing Center for Infectious Disease"/>
            <person name="Wu L."/>
            <person name="Ma J."/>
        </authorList>
    </citation>
    <scope>NUCLEOTIDE SEQUENCE [LARGE SCALE GENOMIC DNA]</scope>
    <source>
        <strain evidence="11">JCM 14545</strain>
    </source>
</reference>
<feature type="transmembrane region" description="Helical" evidence="8">
    <location>
        <begin position="81"/>
        <end position="103"/>
    </location>
</feature>
<dbReference type="PRINTS" id="PR01036">
    <property type="entry name" value="TCRTETB"/>
</dbReference>
<dbReference type="InterPro" id="IPR011701">
    <property type="entry name" value="MFS"/>
</dbReference>
<dbReference type="Proteomes" id="UP001501116">
    <property type="component" value="Unassembled WGS sequence"/>
</dbReference>
<feature type="transmembrane region" description="Helical" evidence="8">
    <location>
        <begin position="352"/>
        <end position="378"/>
    </location>
</feature>
<feature type="transmembrane region" description="Helical" evidence="8">
    <location>
        <begin position="390"/>
        <end position="414"/>
    </location>
</feature>
<keyword evidence="3" id="KW-0813">Transport</keyword>
<keyword evidence="6 8" id="KW-1133">Transmembrane helix</keyword>
<evidence type="ECO:0000259" key="9">
    <source>
        <dbReference type="PROSITE" id="PS50850"/>
    </source>
</evidence>
<evidence type="ECO:0000256" key="3">
    <source>
        <dbReference type="ARBA" id="ARBA00022448"/>
    </source>
</evidence>
<evidence type="ECO:0000256" key="1">
    <source>
        <dbReference type="ARBA" id="ARBA00004651"/>
    </source>
</evidence>
<dbReference type="InterPro" id="IPR036259">
    <property type="entry name" value="MFS_trans_sf"/>
</dbReference>
<keyword evidence="11" id="KW-1185">Reference proteome</keyword>
<dbReference type="Gene3D" id="1.20.1250.20">
    <property type="entry name" value="MFS general substrate transporter like domains"/>
    <property type="match status" value="2"/>
</dbReference>
<feature type="transmembrane region" description="Helical" evidence="8">
    <location>
        <begin position="295"/>
        <end position="316"/>
    </location>
</feature>
<feature type="transmembrane region" description="Helical" evidence="8">
    <location>
        <begin position="328"/>
        <end position="346"/>
    </location>
</feature>
<dbReference type="CDD" id="cd17503">
    <property type="entry name" value="MFS_LmrB_MDR_like"/>
    <property type="match status" value="1"/>
</dbReference>
<comment type="subcellular location">
    <subcellularLocation>
        <location evidence="1">Cell membrane</location>
        <topology evidence="1">Multi-pass membrane protein</topology>
    </subcellularLocation>
</comment>
<comment type="caution">
    <text evidence="10">The sequence shown here is derived from an EMBL/GenBank/DDBJ whole genome shotgun (WGS) entry which is preliminary data.</text>
</comment>
<evidence type="ECO:0000313" key="11">
    <source>
        <dbReference type="Proteomes" id="UP001501116"/>
    </source>
</evidence>
<evidence type="ECO:0000313" key="10">
    <source>
        <dbReference type="EMBL" id="GAA1984094.1"/>
    </source>
</evidence>
<dbReference type="RefSeq" id="WP_344429251.1">
    <property type="nucleotide sequence ID" value="NZ_BAAANN010000039.1"/>
</dbReference>
<protein>
    <submittedName>
        <fullName evidence="10">DHA2 family efflux MFS transporter permease subunit</fullName>
    </submittedName>
</protein>
<feature type="transmembrane region" description="Helical" evidence="8">
    <location>
        <begin position="420"/>
        <end position="438"/>
    </location>
</feature>
<keyword evidence="5 8" id="KW-0812">Transmembrane</keyword>
<comment type="similarity">
    <text evidence="2">Belongs to the major facilitator superfamily. EmrB family.</text>
</comment>
<dbReference type="InterPro" id="IPR004638">
    <property type="entry name" value="EmrB-like"/>
</dbReference>
<keyword evidence="4" id="KW-1003">Cell membrane</keyword>
<sequence>MSANISERVDLPLLRLGAVLVLGAFMALLDATIVNVGLDSLATEFRVPLGTAQWAITGYLLAVSVAIPVSGWAVDRFGGRAVWLAAAGLFTVGSLAAGCSWSMGSLAGFRVLQGLGGGMLEPVTQVVVAAAAGPRRVGRMMGLISVPLMLAPAAGPVLGGLLVDQLGWRWLFLVNVPVGVVAMLLALRYVPRDSPRGATARLDLLGLALLASGFAALVIALAQREPVSLAVGIALLAGYVAHALLTRTAPLLDPRMFASLGFAATAVAMLLVGVVVFGTMFLLPLYAQTVRGHDAMVAGLLLAPQGIGGMLGMPLAGRLADRVPPRRLVPLALALLALTTVPYAVLDEGTSEVWLACVLFVRGVALTAVVAPLLASIYRTVTADQAPRATAAIYILNQIGGSLGTALLATVVVASGFGAAFTWLLGFTAAAVVVSLLLPGKVPGEVRA</sequence>
<keyword evidence="7 8" id="KW-0472">Membrane</keyword>
<dbReference type="EMBL" id="BAAANN010000039">
    <property type="protein sequence ID" value="GAA1984094.1"/>
    <property type="molecule type" value="Genomic_DNA"/>
</dbReference>
<gene>
    <name evidence="10" type="ORF">GCM10009754_71690</name>
</gene>
<feature type="transmembrane region" description="Helical" evidence="8">
    <location>
        <begin position="202"/>
        <end position="221"/>
    </location>
</feature>
<feature type="transmembrane region" description="Helical" evidence="8">
    <location>
        <begin position="227"/>
        <end position="245"/>
    </location>
</feature>
<feature type="transmembrane region" description="Helical" evidence="8">
    <location>
        <begin position="54"/>
        <end position="74"/>
    </location>
</feature>
<organism evidence="10 11">
    <name type="scientific">Amycolatopsis minnesotensis</name>
    <dbReference type="NCBI Taxonomy" id="337894"/>
    <lineage>
        <taxon>Bacteria</taxon>
        <taxon>Bacillati</taxon>
        <taxon>Actinomycetota</taxon>
        <taxon>Actinomycetes</taxon>
        <taxon>Pseudonocardiales</taxon>
        <taxon>Pseudonocardiaceae</taxon>
        <taxon>Amycolatopsis</taxon>
    </lineage>
</organism>
<proteinExistence type="inferred from homology"/>
<dbReference type="InterPro" id="IPR020846">
    <property type="entry name" value="MFS_dom"/>
</dbReference>
<name>A0ABP5DTE4_9PSEU</name>
<feature type="transmembrane region" description="Helical" evidence="8">
    <location>
        <begin position="257"/>
        <end position="283"/>
    </location>
</feature>
<evidence type="ECO:0000256" key="7">
    <source>
        <dbReference type="ARBA" id="ARBA00023136"/>
    </source>
</evidence>
<evidence type="ECO:0000256" key="8">
    <source>
        <dbReference type="SAM" id="Phobius"/>
    </source>
</evidence>
<feature type="transmembrane region" description="Helical" evidence="8">
    <location>
        <begin position="168"/>
        <end position="190"/>
    </location>
</feature>
<evidence type="ECO:0000256" key="4">
    <source>
        <dbReference type="ARBA" id="ARBA00022475"/>
    </source>
</evidence>
<accession>A0ABP5DTE4</accession>
<evidence type="ECO:0000256" key="2">
    <source>
        <dbReference type="ARBA" id="ARBA00008537"/>
    </source>
</evidence>
<feature type="transmembrane region" description="Helical" evidence="8">
    <location>
        <begin position="12"/>
        <end position="34"/>
    </location>
</feature>
<dbReference type="NCBIfam" id="TIGR00711">
    <property type="entry name" value="efflux_EmrB"/>
    <property type="match status" value="1"/>
</dbReference>
<evidence type="ECO:0000256" key="6">
    <source>
        <dbReference type="ARBA" id="ARBA00022989"/>
    </source>
</evidence>
<evidence type="ECO:0000256" key="5">
    <source>
        <dbReference type="ARBA" id="ARBA00022692"/>
    </source>
</evidence>
<dbReference type="SUPFAM" id="SSF103473">
    <property type="entry name" value="MFS general substrate transporter"/>
    <property type="match status" value="1"/>
</dbReference>
<dbReference type="PANTHER" id="PTHR42718:SF9">
    <property type="entry name" value="MAJOR FACILITATOR SUPERFAMILY MULTIDRUG TRANSPORTER MFSC"/>
    <property type="match status" value="1"/>
</dbReference>
<feature type="transmembrane region" description="Helical" evidence="8">
    <location>
        <begin position="140"/>
        <end position="162"/>
    </location>
</feature>
<dbReference type="PROSITE" id="PS50850">
    <property type="entry name" value="MFS"/>
    <property type="match status" value="1"/>
</dbReference>
<feature type="domain" description="Major facilitator superfamily (MFS) profile" evidence="9">
    <location>
        <begin position="16"/>
        <end position="443"/>
    </location>
</feature>
<dbReference type="Pfam" id="PF07690">
    <property type="entry name" value="MFS_1"/>
    <property type="match status" value="1"/>
</dbReference>
<dbReference type="PANTHER" id="PTHR42718">
    <property type="entry name" value="MAJOR FACILITATOR SUPERFAMILY MULTIDRUG TRANSPORTER MFSC"/>
    <property type="match status" value="1"/>
</dbReference>